<reference evidence="4" key="1">
    <citation type="submission" date="2022-11" db="UniProtKB">
        <authorList>
            <consortium name="WormBaseParasite"/>
        </authorList>
    </citation>
    <scope>IDENTIFICATION</scope>
</reference>
<feature type="compositionally biased region" description="Acidic residues" evidence="2">
    <location>
        <begin position="1"/>
        <end position="14"/>
    </location>
</feature>
<evidence type="ECO:0000256" key="2">
    <source>
        <dbReference type="SAM" id="MobiDB-lite"/>
    </source>
</evidence>
<proteinExistence type="predicted"/>
<accession>A0A915P828</accession>
<protein>
    <submittedName>
        <fullName evidence="4">Glycosyltransferase family 92 protein</fullName>
    </submittedName>
</protein>
<evidence type="ECO:0000313" key="3">
    <source>
        <dbReference type="Proteomes" id="UP000887560"/>
    </source>
</evidence>
<keyword evidence="1" id="KW-0175">Coiled coil</keyword>
<dbReference type="WBParaSite" id="scf7180000424394.g12975">
    <property type="protein sequence ID" value="scf7180000424394.g12975"/>
    <property type="gene ID" value="scf7180000424394.g12975"/>
</dbReference>
<sequence>MYDQYTDSEEEEESIPSTSKASSIKSNKKRNSIKEVFENSLEKKDEIPNKNKETALIKQKEEKSEHPPINVQVEENIKINEKIKSIENSPPKQQGKETIKTQQQQIKKKEKQIVEVKQEREHFQKHSPDFHYLPDEFAIEQSDHYSLTCHLFPRMSESNLQFHDIYWDKNEQGEVMLRKRHVCVNKLIISPSVRLQEADKSSLASTYKASFSLFDRRPFAKRQIVSNIFSVQIPVRESGIVAKVFQKSQINSSTILIRSNYRQKEVALQIILEKYSLTSNNVILIGNVELELLGEKGQDLLGNRSYSHLFENGVRLEFRTGNVPTGEVLKTDSLPDVLICDERWIGMLAIYRQLLCESFAKYGNVFADRPSILVDPIIANFTLILDKDQPFAELILKLLQKYGVLNKEITPQESVRRFRQVCNQFMLPSLALINSEGWKEKIKKYLNGEIKEEPNPINLLSTEPCKMIKISDFQILLCGIHSLD</sequence>
<keyword evidence="3" id="KW-1185">Reference proteome</keyword>
<feature type="region of interest" description="Disordered" evidence="2">
    <location>
        <begin position="1"/>
        <end position="70"/>
    </location>
</feature>
<feature type="compositionally biased region" description="Low complexity" evidence="2">
    <location>
        <begin position="15"/>
        <end position="25"/>
    </location>
</feature>
<name>A0A915P828_9BILA</name>
<feature type="compositionally biased region" description="Basic and acidic residues" evidence="2">
    <location>
        <begin position="32"/>
        <end position="66"/>
    </location>
</feature>
<organism evidence="3 4">
    <name type="scientific">Meloidogyne floridensis</name>
    <dbReference type="NCBI Taxonomy" id="298350"/>
    <lineage>
        <taxon>Eukaryota</taxon>
        <taxon>Metazoa</taxon>
        <taxon>Ecdysozoa</taxon>
        <taxon>Nematoda</taxon>
        <taxon>Chromadorea</taxon>
        <taxon>Rhabditida</taxon>
        <taxon>Tylenchina</taxon>
        <taxon>Tylenchomorpha</taxon>
        <taxon>Tylenchoidea</taxon>
        <taxon>Meloidogynidae</taxon>
        <taxon>Meloidogyninae</taxon>
        <taxon>Meloidogyne</taxon>
    </lineage>
</organism>
<feature type="coiled-coil region" evidence="1">
    <location>
        <begin position="92"/>
        <end position="126"/>
    </location>
</feature>
<dbReference type="Proteomes" id="UP000887560">
    <property type="component" value="Unplaced"/>
</dbReference>
<evidence type="ECO:0000256" key="1">
    <source>
        <dbReference type="SAM" id="Coils"/>
    </source>
</evidence>
<dbReference type="AlphaFoldDB" id="A0A915P828"/>
<evidence type="ECO:0000313" key="4">
    <source>
        <dbReference type="WBParaSite" id="scf7180000424394.g12975"/>
    </source>
</evidence>